<keyword evidence="3 6" id="KW-0460">Magnesium</keyword>
<dbReference type="GO" id="GO:0030976">
    <property type="term" value="F:thiamine pyrophosphate binding"/>
    <property type="evidence" value="ECO:0007669"/>
    <property type="project" value="UniProtKB-UniRule"/>
</dbReference>
<dbReference type="KEGG" id="anf:AQPE_1718"/>
<proteinExistence type="inferred from homology"/>
<comment type="pathway">
    <text evidence="6">Quinol/quinone metabolism; menaquinone biosynthesis.</text>
</comment>
<keyword evidence="5 6" id="KW-0464">Manganese</keyword>
<dbReference type="PANTHER" id="PTHR42916">
    <property type="entry name" value="2-SUCCINYL-5-ENOLPYRUVYL-6-HYDROXY-3-CYCLOHEXENE-1-CARBOXYLATE SYNTHASE"/>
    <property type="match status" value="1"/>
</dbReference>
<dbReference type="InterPro" id="IPR004433">
    <property type="entry name" value="MenaQ_synth_MenD"/>
</dbReference>
<reference evidence="10" key="1">
    <citation type="journal article" date="2020" name="Int. J. Syst. Evol. Microbiol.">
        <title>Aquipluma nitroreducens gen. nov. sp. nov., a novel facultatively anaerobic bacterium isolated from a freshwater lake.</title>
        <authorList>
            <person name="Watanabe M."/>
            <person name="Kojima H."/>
            <person name="Fukui M."/>
        </authorList>
    </citation>
    <scope>NUCLEOTIDE SEQUENCE</scope>
    <source>
        <strain evidence="10">MeG22</strain>
    </source>
</reference>
<keyword evidence="4 6" id="KW-0786">Thiamine pyrophosphate</keyword>
<feature type="domain" description="Thiamine pyrophosphate enzyme TPP-binding" evidence="7">
    <location>
        <begin position="399"/>
        <end position="540"/>
    </location>
</feature>
<dbReference type="PANTHER" id="PTHR42916:SF1">
    <property type="entry name" value="PROTEIN PHYLLO, CHLOROPLASTIC"/>
    <property type="match status" value="1"/>
</dbReference>
<comment type="subunit">
    <text evidence="6">Homodimer.</text>
</comment>
<evidence type="ECO:0000313" key="10">
    <source>
        <dbReference type="EMBL" id="BBE17562.1"/>
    </source>
</evidence>
<dbReference type="PIRSF" id="PIRSF004983">
    <property type="entry name" value="MenD"/>
    <property type="match status" value="1"/>
</dbReference>
<dbReference type="Pfam" id="PF16582">
    <property type="entry name" value="TPP_enzyme_M_2"/>
    <property type="match status" value="1"/>
</dbReference>
<dbReference type="Gene3D" id="3.40.50.1220">
    <property type="entry name" value="TPP-binding domain"/>
    <property type="match status" value="1"/>
</dbReference>
<dbReference type="Gene3D" id="3.40.50.970">
    <property type="match status" value="2"/>
</dbReference>
<sequence length="560" mass="62050">MITNKKHIQQLASLLLQKGITDVVISPGSRNAPLINQFFGLSEFNCLNVVDERSAGYQALGIALAKRKPVVVVCTSGTAAINYGPAIAEAFYQKIPLVVLTADRPRRWVDQADGQTVRQENLFLNHTLKSVSLEEAEREDDFRHNNLQINETLNLVLSTNPGPVHINIPLGEPLYGFSDEELPNFRNIESCSSNAQIPSAELEKLVDKWNASTRKMVIVGQLSPDEQINSLVQKMAQDSGTVILAEHLTNLSGQHLVHATDVVVAAISAEEKLKFQPEILLTFGQQIVSKRLKLFVRANQPLEHWHISVAGEHTDTYNSLSCVISSDVFSILNFFVPEIRNTESNYREIWKAKEQTALQLQEKFLNDASFCDLTASKTITEMLPENSVLHLGNSSSVRLIQMFEPNKECEYFGNRGTSGIDGSMSTAVGFALSSEKINTIVLGELSFFYDSNALLNQHFPQNLRIIVLNNGGGNIFRLIGGPRQSPALNEHFVAQHNLKAEGLANAFGINYLKAENQEELSTALNTIFAPDFSEPVILEVLTDGEISAAVFQECYQQLKN</sequence>
<evidence type="ECO:0000259" key="7">
    <source>
        <dbReference type="Pfam" id="PF02775"/>
    </source>
</evidence>
<dbReference type="NCBIfam" id="TIGR00173">
    <property type="entry name" value="menD"/>
    <property type="match status" value="1"/>
</dbReference>
<name>A0A5K7S7M9_9BACT</name>
<dbReference type="CDD" id="cd07037">
    <property type="entry name" value="TPP_PYR_MenD"/>
    <property type="match status" value="1"/>
</dbReference>
<dbReference type="EMBL" id="AP018694">
    <property type="protein sequence ID" value="BBE17562.1"/>
    <property type="molecule type" value="Genomic_DNA"/>
</dbReference>
<dbReference type="GO" id="GO:0070204">
    <property type="term" value="F:2-succinyl-5-enolpyruvyl-6-hydroxy-3-cyclohexene-1-carboxylic-acid synthase activity"/>
    <property type="evidence" value="ECO:0007669"/>
    <property type="project" value="UniProtKB-UniRule"/>
</dbReference>
<accession>A0A5K7S7M9</accession>
<dbReference type="GO" id="GO:0030145">
    <property type="term" value="F:manganese ion binding"/>
    <property type="evidence" value="ECO:0007669"/>
    <property type="project" value="UniProtKB-UniRule"/>
</dbReference>
<protein>
    <recommendedName>
        <fullName evidence="6">2-succinyl-5-enolpyruvyl-6-hydroxy-3-cyclohexene-1-carboxylate synthase</fullName>
        <shortName evidence="6">SEPHCHC synthase</shortName>
        <ecNumber evidence="6">2.2.1.9</ecNumber>
    </recommendedName>
    <alternativeName>
        <fullName evidence="6">Menaquinone biosynthesis protein MenD</fullName>
    </alternativeName>
</protein>
<comment type="catalytic activity">
    <reaction evidence="6">
        <text>isochorismate + 2-oxoglutarate + H(+) = 5-enolpyruvoyl-6-hydroxy-2-succinyl-cyclohex-3-ene-1-carboxylate + CO2</text>
        <dbReference type="Rhea" id="RHEA:25593"/>
        <dbReference type="ChEBI" id="CHEBI:15378"/>
        <dbReference type="ChEBI" id="CHEBI:16526"/>
        <dbReference type="ChEBI" id="CHEBI:16810"/>
        <dbReference type="ChEBI" id="CHEBI:29780"/>
        <dbReference type="ChEBI" id="CHEBI:58818"/>
        <dbReference type="EC" id="2.2.1.9"/>
    </reaction>
</comment>
<dbReference type="InterPro" id="IPR029061">
    <property type="entry name" value="THDP-binding"/>
</dbReference>
<gene>
    <name evidence="6" type="primary">menD</name>
    <name evidence="10" type="ORF">AQPE_1718</name>
</gene>
<feature type="domain" description="Menaquinone biosynthesis protein MenD middle" evidence="9">
    <location>
        <begin position="201"/>
        <end position="390"/>
    </location>
</feature>
<dbReference type="CDD" id="cd02009">
    <property type="entry name" value="TPP_SHCHC_synthase"/>
    <property type="match status" value="1"/>
</dbReference>
<evidence type="ECO:0000256" key="4">
    <source>
        <dbReference type="ARBA" id="ARBA00023052"/>
    </source>
</evidence>
<dbReference type="AlphaFoldDB" id="A0A5K7S7M9"/>
<evidence type="ECO:0000256" key="6">
    <source>
        <dbReference type="HAMAP-Rule" id="MF_01659"/>
    </source>
</evidence>
<dbReference type="UniPathway" id="UPA01057">
    <property type="reaction ID" value="UER00164"/>
</dbReference>
<dbReference type="InterPro" id="IPR012001">
    <property type="entry name" value="Thiamin_PyroP_enz_TPP-bd_dom"/>
</dbReference>
<comment type="pathway">
    <text evidence="6">Quinol/quinone metabolism; 1,4-dihydroxy-2-naphthoate biosynthesis; 1,4-dihydroxy-2-naphthoate from chorismate: step 2/7.</text>
</comment>
<comment type="cofactor">
    <cofactor evidence="6">
        <name>Mg(2+)</name>
        <dbReference type="ChEBI" id="CHEBI:18420"/>
    </cofactor>
    <cofactor evidence="6">
        <name>Mn(2+)</name>
        <dbReference type="ChEBI" id="CHEBI:29035"/>
    </cofactor>
</comment>
<dbReference type="GO" id="GO:0000287">
    <property type="term" value="F:magnesium ion binding"/>
    <property type="evidence" value="ECO:0007669"/>
    <property type="project" value="UniProtKB-UniRule"/>
</dbReference>
<evidence type="ECO:0000259" key="9">
    <source>
        <dbReference type="Pfam" id="PF16582"/>
    </source>
</evidence>
<comment type="function">
    <text evidence="6">Catalyzes the thiamine diphosphate-dependent decarboxylation of 2-oxoglutarate and the subsequent addition of the resulting succinic semialdehyde-thiamine pyrophosphate anion to isochorismate to yield 2-succinyl-5-enolpyruvyl-6-hydroxy-3-cyclohexene-1-carboxylate (SEPHCHC).</text>
</comment>
<dbReference type="Pfam" id="PF02775">
    <property type="entry name" value="TPP_enzyme_C"/>
    <property type="match status" value="1"/>
</dbReference>
<dbReference type="EC" id="2.2.1.9" evidence="6"/>
<evidence type="ECO:0000256" key="1">
    <source>
        <dbReference type="ARBA" id="ARBA00022679"/>
    </source>
</evidence>
<dbReference type="Pfam" id="PF02776">
    <property type="entry name" value="TPP_enzyme_N"/>
    <property type="match status" value="1"/>
</dbReference>
<dbReference type="InterPro" id="IPR011766">
    <property type="entry name" value="TPP_enzyme_TPP-bd"/>
</dbReference>
<evidence type="ECO:0000259" key="8">
    <source>
        <dbReference type="Pfam" id="PF02776"/>
    </source>
</evidence>
<keyword evidence="1 6" id="KW-0808">Transferase</keyword>
<keyword evidence="6" id="KW-0474">Menaquinone biosynthesis</keyword>
<feature type="domain" description="Thiamine pyrophosphate enzyme N-terminal TPP-binding" evidence="8">
    <location>
        <begin position="9"/>
        <end position="115"/>
    </location>
</feature>
<dbReference type="InterPro" id="IPR032264">
    <property type="entry name" value="MenD_middle"/>
</dbReference>
<evidence type="ECO:0000313" key="11">
    <source>
        <dbReference type="Proteomes" id="UP001193389"/>
    </source>
</evidence>
<dbReference type="GO" id="GO:0009234">
    <property type="term" value="P:menaquinone biosynthetic process"/>
    <property type="evidence" value="ECO:0007669"/>
    <property type="project" value="UniProtKB-UniRule"/>
</dbReference>
<dbReference type="UniPathway" id="UPA00079"/>
<dbReference type="HAMAP" id="MF_01659">
    <property type="entry name" value="MenD"/>
    <property type="match status" value="1"/>
</dbReference>
<keyword evidence="2 6" id="KW-0479">Metal-binding</keyword>
<keyword evidence="11" id="KW-1185">Reference proteome</keyword>
<organism evidence="10 11">
    <name type="scientific">Aquipluma nitroreducens</name>
    <dbReference type="NCBI Taxonomy" id="2010828"/>
    <lineage>
        <taxon>Bacteria</taxon>
        <taxon>Pseudomonadati</taxon>
        <taxon>Bacteroidota</taxon>
        <taxon>Bacteroidia</taxon>
        <taxon>Marinilabiliales</taxon>
        <taxon>Prolixibacteraceae</taxon>
        <taxon>Aquipluma</taxon>
    </lineage>
</organism>
<dbReference type="SUPFAM" id="SSF52518">
    <property type="entry name" value="Thiamin diphosphate-binding fold (THDP-binding)"/>
    <property type="match status" value="2"/>
</dbReference>
<comment type="cofactor">
    <cofactor evidence="6">
        <name>thiamine diphosphate</name>
        <dbReference type="ChEBI" id="CHEBI:58937"/>
    </cofactor>
    <text evidence="6">Binds 1 thiamine pyrophosphate per subunit.</text>
</comment>
<evidence type="ECO:0000256" key="2">
    <source>
        <dbReference type="ARBA" id="ARBA00022723"/>
    </source>
</evidence>
<evidence type="ECO:0000256" key="5">
    <source>
        <dbReference type="ARBA" id="ARBA00023211"/>
    </source>
</evidence>
<dbReference type="RefSeq" id="WP_318350546.1">
    <property type="nucleotide sequence ID" value="NZ_AP018694.1"/>
</dbReference>
<dbReference type="Proteomes" id="UP001193389">
    <property type="component" value="Chromosome"/>
</dbReference>
<comment type="similarity">
    <text evidence="6">Belongs to the TPP enzyme family. MenD subfamily.</text>
</comment>
<evidence type="ECO:0000256" key="3">
    <source>
        <dbReference type="ARBA" id="ARBA00022842"/>
    </source>
</evidence>